<dbReference type="AlphaFoldDB" id="A0A3D8JAD7"/>
<dbReference type="Proteomes" id="UP000256424">
    <property type="component" value="Unassembled WGS sequence"/>
</dbReference>
<dbReference type="InterPro" id="IPR003789">
    <property type="entry name" value="Asn/Gln_tRNA_amidoTrase-B-like"/>
</dbReference>
<dbReference type="InterPro" id="IPR019004">
    <property type="entry name" value="YqeY/Aim41"/>
</dbReference>
<dbReference type="OrthoDB" id="9788127at2"/>
<accession>A0A3D8JAD7</accession>
<gene>
    <name evidence="1" type="ORF">CQA66_00370</name>
</gene>
<dbReference type="Gene3D" id="1.10.10.410">
    <property type="match status" value="1"/>
</dbReference>
<comment type="caution">
    <text evidence="1">The sequence shown here is derived from an EMBL/GenBank/DDBJ whole genome shotgun (WGS) entry which is preliminary data.</text>
</comment>
<dbReference type="GO" id="GO:0016884">
    <property type="term" value="F:carbon-nitrogen ligase activity, with glutamine as amido-N-donor"/>
    <property type="evidence" value="ECO:0007669"/>
    <property type="project" value="InterPro"/>
</dbReference>
<dbReference type="EMBL" id="NXLW01000001">
    <property type="protein sequence ID" value="RDU73834.1"/>
    <property type="molecule type" value="Genomic_DNA"/>
</dbReference>
<keyword evidence="1" id="KW-0808">Transferase</keyword>
<dbReference type="InterPro" id="IPR042184">
    <property type="entry name" value="YqeY/Aim41_N"/>
</dbReference>
<dbReference type="PANTHER" id="PTHR28055">
    <property type="entry name" value="ALTERED INHERITANCE OF MITOCHONDRIA PROTEIN 41, MITOCHONDRIAL"/>
    <property type="match status" value="1"/>
</dbReference>
<dbReference type="SUPFAM" id="SSF89095">
    <property type="entry name" value="GatB/YqeY motif"/>
    <property type="match status" value="1"/>
</dbReference>
<name>A0A3D8JAD7_9HELI</name>
<proteinExistence type="predicted"/>
<dbReference type="GO" id="GO:0016740">
    <property type="term" value="F:transferase activity"/>
    <property type="evidence" value="ECO:0007669"/>
    <property type="project" value="UniProtKB-KW"/>
</dbReference>
<evidence type="ECO:0000313" key="1">
    <source>
        <dbReference type="EMBL" id="RDU73834.1"/>
    </source>
</evidence>
<dbReference type="PANTHER" id="PTHR28055:SF1">
    <property type="entry name" value="ALTERED INHERITANCE OF MITOCHONDRIA PROTEIN 41, MITOCHONDRIAL"/>
    <property type="match status" value="1"/>
</dbReference>
<dbReference type="Gene3D" id="1.10.1510.10">
    <property type="entry name" value="Uncharacterised protein YqeY/AIM41 PF09424, N-terminal domain"/>
    <property type="match status" value="1"/>
</dbReference>
<keyword evidence="2" id="KW-1185">Reference proteome</keyword>
<dbReference type="Pfam" id="PF09424">
    <property type="entry name" value="YqeY"/>
    <property type="match status" value="1"/>
</dbReference>
<dbReference type="InterPro" id="IPR023168">
    <property type="entry name" value="GatB_Yqey_C_2"/>
</dbReference>
<protein>
    <submittedName>
        <fullName evidence="1">Glutamyl-tRNA amidotransferase</fullName>
    </submittedName>
</protein>
<organism evidence="1 2">
    <name type="scientific">Helicobacter aurati</name>
    <dbReference type="NCBI Taxonomy" id="137778"/>
    <lineage>
        <taxon>Bacteria</taxon>
        <taxon>Pseudomonadati</taxon>
        <taxon>Campylobacterota</taxon>
        <taxon>Epsilonproteobacteria</taxon>
        <taxon>Campylobacterales</taxon>
        <taxon>Helicobacteraceae</taxon>
        <taxon>Helicobacter</taxon>
    </lineage>
</organism>
<sequence>MSIKEQLLNDIKQAMKAQDTVKRDALRTLHSAMKQVEVDKRITLSNEDCIQILKTALKQREDAKESYDKAGRLDLSEKEMYEINLIMHYLPKQLDDAELESCLRDIIVKVQAKDSKDIGKVMAEAKSLSSVATGKRIAEMAKALLG</sequence>
<reference evidence="1 2" key="1">
    <citation type="submission" date="2018-04" db="EMBL/GenBank/DDBJ databases">
        <title>Novel Campyloabacter and Helicobacter Species and Strains.</title>
        <authorList>
            <person name="Mannion A.J."/>
            <person name="Shen Z."/>
            <person name="Fox J.G."/>
        </authorList>
    </citation>
    <scope>NUCLEOTIDE SEQUENCE [LARGE SCALE GENOMIC DNA]</scope>
    <source>
        <strain evidence="1 2">MIT 97-5075</strain>
    </source>
</reference>
<evidence type="ECO:0000313" key="2">
    <source>
        <dbReference type="Proteomes" id="UP000256424"/>
    </source>
</evidence>